<feature type="region of interest" description="Disordered" evidence="1">
    <location>
        <begin position="311"/>
        <end position="347"/>
    </location>
</feature>
<dbReference type="GeneID" id="110980510"/>
<reference evidence="3" key="1">
    <citation type="submission" date="2025-08" db="UniProtKB">
        <authorList>
            <consortium name="RefSeq"/>
        </authorList>
    </citation>
    <scope>IDENTIFICATION</scope>
</reference>
<keyword evidence="2" id="KW-1185">Reference proteome</keyword>
<dbReference type="Proteomes" id="UP000694845">
    <property type="component" value="Unplaced"/>
</dbReference>
<dbReference type="KEGG" id="aplc:110980510"/>
<organism evidence="2 3">
    <name type="scientific">Acanthaster planci</name>
    <name type="common">Crown-of-thorns starfish</name>
    <dbReference type="NCBI Taxonomy" id="133434"/>
    <lineage>
        <taxon>Eukaryota</taxon>
        <taxon>Metazoa</taxon>
        <taxon>Echinodermata</taxon>
        <taxon>Eleutherozoa</taxon>
        <taxon>Asterozoa</taxon>
        <taxon>Asteroidea</taxon>
        <taxon>Valvatacea</taxon>
        <taxon>Valvatida</taxon>
        <taxon>Acanthasteridae</taxon>
        <taxon>Acanthaster</taxon>
    </lineage>
</organism>
<gene>
    <name evidence="3" type="primary">LOC110980510</name>
</gene>
<dbReference type="PANTHER" id="PTHR47331:SF1">
    <property type="entry name" value="GAG-LIKE PROTEIN"/>
    <property type="match status" value="1"/>
</dbReference>
<name>A0A8B7YKK7_ACAPL</name>
<sequence length="364" mass="41054">MAALEAEVVSLREIQAIELEELKRRQKRRSSLSRPRWTWQSGRNNLWVGVYRVVQPIVAVKVSALEGSSSFDTYALLDNGPTSTEELASQLNIDGKRQSLTLITIAKTKKKIKTTVISLVVRSFDRQAAVNLEKVYTRQAFPINDVNITESEDVKKWPHARGINTPQVEKGKVQLLIGQDSPEALMPLERVIALWEKTLCPKGRHYELPISLKNDQQRLVDNRIVAEQRLTALGRRLEKDHQLKSRYTEDIKELVNNGFAEEVAGDDRTSDTTTWYLPHHPVLDSGKQGNMRIVFDCAVIKAQWSILEHADNQQARSDEQVTGRTPALPTRASGCNGRHSSHVPPGQSVTGMKRCLALFLVARR</sequence>
<proteinExistence type="predicted"/>
<accession>A0A8B7YKK7</accession>
<protein>
    <submittedName>
        <fullName evidence="3">Uncharacterized protein LOC110980510</fullName>
    </submittedName>
</protein>
<feature type="compositionally biased region" description="Basic and acidic residues" evidence="1">
    <location>
        <begin position="311"/>
        <end position="321"/>
    </location>
</feature>
<evidence type="ECO:0000313" key="2">
    <source>
        <dbReference type="Proteomes" id="UP000694845"/>
    </source>
</evidence>
<evidence type="ECO:0000256" key="1">
    <source>
        <dbReference type="SAM" id="MobiDB-lite"/>
    </source>
</evidence>
<dbReference type="RefSeq" id="XP_022092955.1">
    <property type="nucleotide sequence ID" value="XM_022237263.1"/>
</dbReference>
<dbReference type="OrthoDB" id="8065733at2759"/>
<dbReference type="AlphaFoldDB" id="A0A8B7YKK7"/>
<evidence type="ECO:0000313" key="3">
    <source>
        <dbReference type="RefSeq" id="XP_022092955.1"/>
    </source>
</evidence>
<dbReference type="PANTHER" id="PTHR47331">
    <property type="entry name" value="PHD-TYPE DOMAIN-CONTAINING PROTEIN"/>
    <property type="match status" value="1"/>
</dbReference>